<dbReference type="AlphaFoldDB" id="A0A1G6I8X8"/>
<dbReference type="Pfam" id="PF12686">
    <property type="entry name" value="DUF3800"/>
    <property type="match status" value="1"/>
</dbReference>
<gene>
    <name evidence="1" type="ORF">SAMN05216337_100144</name>
</gene>
<dbReference type="InterPro" id="IPR024524">
    <property type="entry name" value="DUF3800"/>
</dbReference>
<evidence type="ECO:0000313" key="1">
    <source>
        <dbReference type="EMBL" id="SDC02216.1"/>
    </source>
</evidence>
<organism evidence="1 2">
    <name type="scientific">Bradyrhizobium brasilense</name>
    <dbReference type="NCBI Taxonomy" id="1419277"/>
    <lineage>
        <taxon>Bacteria</taxon>
        <taxon>Pseudomonadati</taxon>
        <taxon>Pseudomonadota</taxon>
        <taxon>Alphaproteobacteria</taxon>
        <taxon>Hyphomicrobiales</taxon>
        <taxon>Nitrobacteraceae</taxon>
        <taxon>Bradyrhizobium</taxon>
    </lineage>
</organism>
<evidence type="ECO:0008006" key="3">
    <source>
        <dbReference type="Google" id="ProtNLM"/>
    </source>
</evidence>
<sequence length="276" mass="32279">MISSEDPLQAFVDASGNGDPNVLVIAGYVARASDWAKFSEAWKQKLLEADLRRLKMNEMTERRQRQHIAAYFYRTIEEFKIEAAISCVFDTAGLRRFVSTYIPDSPSLDMQAVRNPYLYAARQIIKNLALGQERMGLLDPVDFIFDNEAEKARLSPHWDWFRSSLRPEVRRLMGRDPIYQDDETCMPLQAADLWAWWVRKWHEEGNEDGVRQLALPWGPKRYIKRTHWVYDEAFFRTTLYESLLPDHPEIARKIVTLPGEGIPMTLPDLSSLNWRR</sequence>
<protein>
    <recommendedName>
        <fullName evidence="3">DUF3800 domain-containing protein</fullName>
    </recommendedName>
</protein>
<accession>A0A1G6I8X8</accession>
<dbReference type="Proteomes" id="UP000199245">
    <property type="component" value="Unassembled WGS sequence"/>
</dbReference>
<proteinExistence type="predicted"/>
<reference evidence="1 2" key="1">
    <citation type="submission" date="2016-10" db="EMBL/GenBank/DDBJ databases">
        <authorList>
            <person name="de Groot N.N."/>
        </authorList>
    </citation>
    <scope>NUCLEOTIDE SEQUENCE [LARGE SCALE GENOMIC DNA]</scope>
    <source>
        <strain evidence="1 2">R5</strain>
    </source>
</reference>
<dbReference type="EMBL" id="FMZW01000001">
    <property type="protein sequence ID" value="SDC02216.1"/>
    <property type="molecule type" value="Genomic_DNA"/>
</dbReference>
<evidence type="ECO:0000313" key="2">
    <source>
        <dbReference type="Proteomes" id="UP000199245"/>
    </source>
</evidence>
<name>A0A1G6I8X8_9BRAD</name>